<name>A0A6J6CT11_9ZZZZ</name>
<gene>
    <name evidence="1" type="ORF">UFOPK1493_01330</name>
</gene>
<reference evidence="1" key="1">
    <citation type="submission" date="2020-05" db="EMBL/GenBank/DDBJ databases">
        <authorList>
            <person name="Chiriac C."/>
            <person name="Salcher M."/>
            <person name="Ghai R."/>
            <person name="Kavagutti S V."/>
        </authorList>
    </citation>
    <scope>NUCLEOTIDE SEQUENCE</scope>
</reference>
<accession>A0A6J6CT11</accession>
<sequence length="81" mass="8057">MNAGSRVALVVAHDGQWRLCGATVVHCGGEVTHVEADGPDLVPDEAVVGVIDGADGSTLLAVVTGRSGPSALVLSSVAPLR</sequence>
<organism evidence="1">
    <name type="scientific">freshwater metagenome</name>
    <dbReference type="NCBI Taxonomy" id="449393"/>
    <lineage>
        <taxon>unclassified sequences</taxon>
        <taxon>metagenomes</taxon>
        <taxon>ecological metagenomes</taxon>
    </lineage>
</organism>
<evidence type="ECO:0000313" key="1">
    <source>
        <dbReference type="EMBL" id="CAB4554680.1"/>
    </source>
</evidence>
<dbReference type="EMBL" id="CAEZSR010000038">
    <property type="protein sequence ID" value="CAB4554680.1"/>
    <property type="molecule type" value="Genomic_DNA"/>
</dbReference>
<protein>
    <submittedName>
        <fullName evidence="1">Unannotated protein</fullName>
    </submittedName>
</protein>
<dbReference type="AlphaFoldDB" id="A0A6J6CT11"/>
<proteinExistence type="predicted"/>